<name>A0AA38HHJ9_9TREE</name>
<evidence type="ECO:0000256" key="1">
    <source>
        <dbReference type="SAM" id="MobiDB-lite"/>
    </source>
</evidence>
<dbReference type="RefSeq" id="XP_052949411.1">
    <property type="nucleotide sequence ID" value="XM_053086071.1"/>
</dbReference>
<sequence length="744" mass="82694">MRSPSAQRPPALDESDAVEVSAGPGLLDLPPEVVVQVFYQLGMTDRLCLLRVCKSLQEVYNEASILQYEFALRTSAYLDVAFEHAQIEEEDEENSVEPLTVGGGWDEPDTERGRGRTSSRLGGSSTHPSVTFPLPFDPPLSERVYRPSNRPLGAAEKAAQLIEREKRWSKLTEVDERRFHVKGPAVVYELQEGLFLMCDEYKDSADGKPDTIRLVPLPSAMDLDLDNPPIPLKSAKLPFSIADLTMDPTQDLIVVSEHRPASSDPTTPGPTHRYHLLTLSTFAPHPLAAFSELDFPPYLHPIMSTRQLLQVMGDVLVVMVSRYMASWLLAGLGMNMPMASHGNEEEIVCWNWKTGNVLARLSLPENPWLASFALLTPTSFMITSTSNISTVLDPEPRPAPPTVFPPVVQIYSFQPDPYHAVNPAQPLLAEFHDDSTPRPVLLAQLELPRFAAGAVVDGFDIRPDPAFPPREPGPGGESSGPRIGGSKPFTQDPGKGVVVLDLQLIEPAEGGEGGTGEKVSYELFVLRETLVDLAKAGEERLRAARDEGGTDGFERFRVEEDIKWEDWATEGARMMDASMPTRSWVCSCSGYRFISLIPSDDLFLAPPGEPDAPRRSDLLLMDFSPYSVRREIGLSKTALAPWDKLQDIPTSSAPAPLSDEDIREEEVDEDYEVRVVTAPTVLERRRLWREDVVSGLPFREVWRRKEMRANGVMIDDQRVIVVCTEGKRQGDWSRVQQTMTVLCM</sequence>
<dbReference type="Proteomes" id="UP001164286">
    <property type="component" value="Unassembled WGS sequence"/>
</dbReference>
<reference evidence="3" key="1">
    <citation type="journal article" date="2022" name="G3 (Bethesda)">
        <title>High quality genome of the basidiomycete yeast Dioszegia hungarica PDD-24b-2 isolated from cloud water.</title>
        <authorList>
            <person name="Jarrige D."/>
            <person name="Haridas S."/>
            <person name="Bleykasten-Grosshans C."/>
            <person name="Joly M."/>
            <person name="Nadalig T."/>
            <person name="Sancelme M."/>
            <person name="Vuilleumier S."/>
            <person name="Grigoriev I.V."/>
            <person name="Amato P."/>
            <person name="Bringel F."/>
        </authorList>
    </citation>
    <scope>NUCLEOTIDE SEQUENCE</scope>
    <source>
        <strain evidence="3">PDD-24b-2</strain>
    </source>
</reference>
<dbReference type="GeneID" id="77725272"/>
<comment type="caution">
    <text evidence="3">The sequence shown here is derived from an EMBL/GenBank/DDBJ whole genome shotgun (WGS) entry which is preliminary data.</text>
</comment>
<dbReference type="Pfam" id="PF12937">
    <property type="entry name" value="F-box-like"/>
    <property type="match status" value="1"/>
</dbReference>
<evidence type="ECO:0000313" key="3">
    <source>
        <dbReference type="EMBL" id="KAI9639634.1"/>
    </source>
</evidence>
<feature type="region of interest" description="Disordered" evidence="1">
    <location>
        <begin position="461"/>
        <end position="490"/>
    </location>
</feature>
<gene>
    <name evidence="3" type="ORF">MKK02DRAFT_19289</name>
</gene>
<organism evidence="3 4">
    <name type="scientific">Dioszegia hungarica</name>
    <dbReference type="NCBI Taxonomy" id="4972"/>
    <lineage>
        <taxon>Eukaryota</taxon>
        <taxon>Fungi</taxon>
        <taxon>Dikarya</taxon>
        <taxon>Basidiomycota</taxon>
        <taxon>Agaricomycotina</taxon>
        <taxon>Tremellomycetes</taxon>
        <taxon>Tremellales</taxon>
        <taxon>Bulleribasidiaceae</taxon>
        <taxon>Dioszegia</taxon>
    </lineage>
</organism>
<accession>A0AA38HHJ9</accession>
<dbReference type="PROSITE" id="PS50181">
    <property type="entry name" value="FBOX"/>
    <property type="match status" value="1"/>
</dbReference>
<evidence type="ECO:0000259" key="2">
    <source>
        <dbReference type="PROSITE" id="PS50181"/>
    </source>
</evidence>
<feature type="domain" description="F-box" evidence="2">
    <location>
        <begin position="23"/>
        <end position="69"/>
    </location>
</feature>
<feature type="region of interest" description="Disordered" evidence="1">
    <location>
        <begin position="87"/>
        <end position="133"/>
    </location>
</feature>
<keyword evidence="4" id="KW-1185">Reference proteome</keyword>
<dbReference type="CDD" id="cd09917">
    <property type="entry name" value="F-box_SF"/>
    <property type="match status" value="1"/>
</dbReference>
<dbReference type="AlphaFoldDB" id="A0AA38HHJ9"/>
<dbReference type="SUPFAM" id="SSF81383">
    <property type="entry name" value="F-box domain"/>
    <property type="match status" value="1"/>
</dbReference>
<protein>
    <recommendedName>
        <fullName evidence="2">F-box domain-containing protein</fullName>
    </recommendedName>
</protein>
<proteinExistence type="predicted"/>
<evidence type="ECO:0000313" key="4">
    <source>
        <dbReference type="Proteomes" id="UP001164286"/>
    </source>
</evidence>
<dbReference type="InterPro" id="IPR001810">
    <property type="entry name" value="F-box_dom"/>
</dbReference>
<dbReference type="EMBL" id="JAKWFO010000001">
    <property type="protein sequence ID" value="KAI9639634.1"/>
    <property type="molecule type" value="Genomic_DNA"/>
</dbReference>
<feature type="compositionally biased region" description="Low complexity" evidence="1">
    <location>
        <begin position="116"/>
        <end position="126"/>
    </location>
</feature>
<dbReference type="InterPro" id="IPR036047">
    <property type="entry name" value="F-box-like_dom_sf"/>
</dbReference>